<dbReference type="Pfam" id="PF04990">
    <property type="entry name" value="RNA_pol_Rpb1_7"/>
    <property type="match status" value="1"/>
</dbReference>
<evidence type="ECO:0000256" key="2">
    <source>
        <dbReference type="ARBA" id="ARBA00006460"/>
    </source>
</evidence>
<proteinExistence type="inferred from homology"/>
<gene>
    <name evidence="18" type="primary">RPO21_2</name>
    <name evidence="18" type="ORF">IWQ60_003968</name>
</gene>
<comment type="function">
    <text evidence="15">DNA-dependent RNA polymerase catalyzes the transcription of DNA into RNA using the four ribonucleoside triphosphates as substrates.</text>
</comment>
<keyword evidence="19" id="KW-1185">Reference proteome</keyword>
<keyword evidence="11" id="KW-0238">DNA-binding</keyword>
<dbReference type="InterPro" id="IPR007080">
    <property type="entry name" value="RNA_pol_Rpb1_1"/>
</dbReference>
<feature type="compositionally biased region" description="Low complexity" evidence="16">
    <location>
        <begin position="1801"/>
        <end position="1833"/>
    </location>
</feature>
<organism evidence="18 19">
    <name type="scientific">Tieghemiomyces parasiticus</name>
    <dbReference type="NCBI Taxonomy" id="78921"/>
    <lineage>
        <taxon>Eukaryota</taxon>
        <taxon>Fungi</taxon>
        <taxon>Fungi incertae sedis</taxon>
        <taxon>Zoopagomycota</taxon>
        <taxon>Kickxellomycotina</taxon>
        <taxon>Dimargaritomycetes</taxon>
        <taxon>Dimargaritales</taxon>
        <taxon>Dimargaritaceae</taxon>
        <taxon>Tieghemiomyces</taxon>
    </lineage>
</organism>
<dbReference type="InterPro" id="IPR000722">
    <property type="entry name" value="RNA_pol_asu"/>
</dbReference>
<dbReference type="PANTHER" id="PTHR19376:SF37">
    <property type="entry name" value="DNA-DIRECTED RNA POLYMERASE II SUBUNIT RPB1"/>
    <property type="match status" value="1"/>
</dbReference>
<keyword evidence="4" id="KW-0597">Phosphoprotein</keyword>
<keyword evidence="5 15" id="KW-0808">Transferase</keyword>
<dbReference type="PANTHER" id="PTHR19376">
    <property type="entry name" value="DNA-DIRECTED RNA POLYMERASE"/>
    <property type="match status" value="1"/>
</dbReference>
<feature type="compositionally biased region" description="Polar residues" evidence="16">
    <location>
        <begin position="1530"/>
        <end position="1549"/>
    </location>
</feature>
<dbReference type="InterPro" id="IPR007066">
    <property type="entry name" value="RNA_pol_Rpb1_3"/>
</dbReference>
<dbReference type="Pfam" id="PF05001">
    <property type="entry name" value="RNA_pol_Rpb1_R"/>
    <property type="match status" value="14"/>
</dbReference>
<keyword evidence="12 15" id="KW-0804">Transcription</keyword>
<evidence type="ECO:0000256" key="6">
    <source>
        <dbReference type="ARBA" id="ARBA00022695"/>
    </source>
</evidence>
<dbReference type="InterPro" id="IPR038593">
    <property type="entry name" value="RNA_pol_Rpb1_7_sf"/>
</dbReference>
<dbReference type="InterPro" id="IPR000684">
    <property type="entry name" value="RNA_pol_II_repeat_euk"/>
</dbReference>
<dbReference type="FunFam" id="3.30.1490.180:FF:000001">
    <property type="entry name" value="DNA-directed RNA polymerase subunit"/>
    <property type="match status" value="1"/>
</dbReference>
<dbReference type="Pfam" id="PF00623">
    <property type="entry name" value="RNA_pol_Rpb1_2"/>
    <property type="match status" value="1"/>
</dbReference>
<feature type="region of interest" description="Disordered" evidence="16">
    <location>
        <begin position="1522"/>
        <end position="1570"/>
    </location>
</feature>
<dbReference type="Gene3D" id="3.30.1490.180">
    <property type="entry name" value="RNA polymerase ii"/>
    <property type="match status" value="1"/>
</dbReference>
<comment type="similarity">
    <text evidence="2 15">Belongs to the RNA polymerase beta' chain family.</text>
</comment>
<evidence type="ECO:0000256" key="11">
    <source>
        <dbReference type="ARBA" id="ARBA00023125"/>
    </source>
</evidence>
<dbReference type="FunFam" id="1.10.132.30:FF:000001">
    <property type="entry name" value="DNA-directed RNA polymerase subunit"/>
    <property type="match status" value="1"/>
</dbReference>
<keyword evidence="13" id="KW-0539">Nucleus</keyword>
<name>A0A9W8A8N9_9FUNG</name>
<dbReference type="CDD" id="cd02733">
    <property type="entry name" value="RNAP_II_RPB1_N"/>
    <property type="match status" value="1"/>
</dbReference>
<dbReference type="GO" id="GO:0046872">
    <property type="term" value="F:metal ion binding"/>
    <property type="evidence" value="ECO:0007669"/>
    <property type="project" value="UniProtKB-KW"/>
</dbReference>
<feature type="compositionally biased region" description="Low complexity" evidence="16">
    <location>
        <begin position="1598"/>
        <end position="1793"/>
    </location>
</feature>
<dbReference type="SUPFAM" id="SSF64484">
    <property type="entry name" value="beta and beta-prime subunits of DNA dependent RNA-polymerase"/>
    <property type="match status" value="1"/>
</dbReference>
<evidence type="ECO:0000256" key="1">
    <source>
        <dbReference type="ARBA" id="ARBA00004123"/>
    </source>
</evidence>
<dbReference type="GO" id="GO:0003677">
    <property type="term" value="F:DNA binding"/>
    <property type="evidence" value="ECO:0007669"/>
    <property type="project" value="UniProtKB-KW"/>
</dbReference>
<keyword evidence="9" id="KW-0862">Zinc</keyword>
<dbReference type="InterPro" id="IPR007083">
    <property type="entry name" value="RNA_pol_Rpb1_4"/>
</dbReference>
<keyword evidence="3 15" id="KW-0240">DNA-directed RNA polymerase</keyword>
<dbReference type="InterPro" id="IPR007081">
    <property type="entry name" value="RNA_pol_Rpb1_5"/>
</dbReference>
<comment type="subcellular location">
    <subcellularLocation>
        <location evidence="1">Nucleus</location>
    </subcellularLocation>
</comment>
<evidence type="ECO:0000256" key="12">
    <source>
        <dbReference type="ARBA" id="ARBA00023163"/>
    </source>
</evidence>
<feature type="region of interest" description="Disordered" evidence="16">
    <location>
        <begin position="1598"/>
        <end position="1863"/>
    </location>
</feature>
<evidence type="ECO:0000256" key="15">
    <source>
        <dbReference type="RuleBase" id="RU004279"/>
    </source>
</evidence>
<feature type="domain" description="RNA polymerase N-terminal" evidence="17">
    <location>
        <begin position="255"/>
        <end position="558"/>
    </location>
</feature>
<dbReference type="InterPro" id="IPR045867">
    <property type="entry name" value="DNA-dir_RpoC_beta_prime"/>
</dbReference>
<dbReference type="NCBIfam" id="NF006336">
    <property type="entry name" value="PRK08566.1"/>
    <property type="match status" value="1"/>
</dbReference>
<comment type="caution">
    <text evidence="18">The sequence shown here is derived from an EMBL/GenBank/DDBJ whole genome shotgun (WGS) entry which is preliminary data.</text>
</comment>
<dbReference type="Gene3D" id="2.40.40.20">
    <property type="match status" value="1"/>
</dbReference>
<sequence length="1863" mass="204843">MSMSYQFAHSPAPLRRVNYVQFGILSPDEIKAMSVAQIEHPEVMEEGTQKLKIGGLLDPRLGTIDRNFKCQTCGENMTECPGHFGHVELAKPVYHIGFIIKIKKILECVCFHCSRLKIDVGDVRFARARKHRDPKRRLKEIHALCHGKKRCEPSAIDVGLGDTKESLDNGEQAAAAAAKRATQSRDIPEACGQQHPVIRKEGLKLTTVLKTKGDDGVASETKLNISAAHAMQVLKRISDRDLIDLGLSPDWARPEWMIISCLPVPPPAVRPSIQMDGTSRGEDDLTHKLSDILKANVRVRSCETEGAPQHVLEEFEQLLQFHIATYMNNDASGIPQALQKSGRPLKSIRARLKGKEGRLRGNLMGKRVDFSARTVITGDPNLSIDEVGVPRSIARNLTYPDIVTPYNIHQLQQCVRNGPNQHPGAKYVVRDNGDRVDLRYNKLGHEIPLQYGWRVERHLVSGDFIIFNRQPSLHKMSMMGHRIRVMPYSTFRLNLSVTSPYNADFDGDEMNLHVPQSEETRAEIREICMVPKNIVSPQANKPVMGIVQDTLCAVRRFTKRDTFVEYDVVMNMLLWLPDWDGTIPQPAILKPRPLWTGKQLFSLIIPAGINCQRYHSTHPDDEKTDISPGDTKVIIEDGELVAGIVCKKTIGATEGGLIHVIMLERGPEVCMRFFNGTQTVINYWFLHNGFSIGIGDTIADPRTAEHITSTIASAKQRVNEIIMTAQQNKLECLAGMTIRESFESKVNVELNRARDDAGKSAQKNLKEDNNVRQMVVSGSKGSYINVSQMTACVGQQNVEGKRIPFGFKNRTLPHYAKDDYGPESRGFVENSYLRGLTPQEFFFHAMGGREGLIDTAVKTAETGYIQRRLIKALEDCMVNYDGTVRNSLGHVLQFCYGEDGMDGTHIERQKMDLIAMEDRAFERTYRVDIMDRERGQLFRPGTLEFAVLKDMEGDERTQAALDREYSQLAEDRRALRAFMCVKDIQDSNTTKPLPVNITRLVKNAQQIFRIDSRRPSNLHPLQIIESVQRLCERLIVVRGQDKLSLEAQQNATALFQIVIRSLLASRNVVERYHLNSQAFEWVLGEIESRFALAQVNPGEMVGTLAAQSIGEPATQMTLNTFHYAGVSSKNVTLGVPRLKEIINVATDIKTPSLTVLLDAEYGRNVDRAKEVQTAIEHTTLKTVTAVAEIHYDPDPTNTLIPEDEDFVRAHYEIPDEDVDFARVSPWLLRLVLDRTMMLDKGLALSDITTKITEAFQKDIMVISNDDNSENLVVRCRILNATPYGLDGDKDGFDDDTDEGRVEEDVFLRRLEHNMLNTITLRGIDGIKRVFMVPRKLTTAEPPGGPGGGKIESRDEWALETDGTNMAEVMSQDHVDSARTYSNNSVEIMKVLGIEAARASLLGEVRRVIEFDGSYVNYRHLAMLVDVMTARGHLVAITRHGINRAETGALMRCSFEETVEILMEAAATGELDDCRGVTENVLLGQVAPLGTGDFDVLLDEQMLKSVVMDPRLAEANGMSAAGLLRPGGSMSPLSDGSLSPQLTPYDSRSPQYMDMGRPGSPGSMDAMFSPLVESGAGSPNWAGGFSPFSPGSVGGMSPDYSPTSPASGAGYAASPGYSPTSPGYSPTSPGYSPTSPRYSPTSPSYSPTSPGYKATSPAYSPTSPSYSPTSPSYSPTSPSYSPTSPSYSPTSPSYSPTSPSYSPTSPSYSPTSPSYSPTSPSYSPTSPSYSPTSPSYSPTSPSYSPTSPSYSPTSPSYSPTSPSYSPTSPSYSPTSPSYSPTSPSYSPTSPSYAPMGGGAGAGASAYSPTSPSYSPTSPSYSPASPAYTPPGGSSRPSYAPQAYDSVNGNDSDAAKRRKQEDQSK</sequence>
<evidence type="ECO:0000256" key="5">
    <source>
        <dbReference type="ARBA" id="ARBA00022679"/>
    </source>
</evidence>
<dbReference type="FunFam" id="2.40.40.20:FF:000019">
    <property type="entry name" value="DNA-directed RNA polymerase II subunit RPB1"/>
    <property type="match status" value="1"/>
</dbReference>
<dbReference type="Gene3D" id="6.10.250.2940">
    <property type="match status" value="1"/>
</dbReference>
<evidence type="ECO:0000256" key="7">
    <source>
        <dbReference type="ARBA" id="ARBA00022723"/>
    </source>
</evidence>
<evidence type="ECO:0000313" key="18">
    <source>
        <dbReference type="EMBL" id="KAJ1926245.1"/>
    </source>
</evidence>
<comment type="catalytic activity">
    <reaction evidence="14 15">
        <text>RNA(n) + a ribonucleoside 5'-triphosphate = RNA(n+1) + diphosphate</text>
        <dbReference type="Rhea" id="RHEA:21248"/>
        <dbReference type="Rhea" id="RHEA-COMP:14527"/>
        <dbReference type="Rhea" id="RHEA-COMP:17342"/>
        <dbReference type="ChEBI" id="CHEBI:33019"/>
        <dbReference type="ChEBI" id="CHEBI:61557"/>
        <dbReference type="ChEBI" id="CHEBI:140395"/>
        <dbReference type="EC" id="2.7.7.6"/>
    </reaction>
</comment>
<dbReference type="GO" id="GO:0006368">
    <property type="term" value="P:transcription elongation by RNA polymerase II"/>
    <property type="evidence" value="ECO:0007669"/>
    <property type="project" value="UniProtKB-ARBA"/>
</dbReference>
<dbReference type="FunFam" id="1.10.150.390:FF:000001">
    <property type="entry name" value="DNA-directed RNA polymerase subunit"/>
    <property type="match status" value="1"/>
</dbReference>
<keyword evidence="7" id="KW-0479">Metal-binding</keyword>
<reference evidence="18" key="1">
    <citation type="submission" date="2022-07" db="EMBL/GenBank/DDBJ databases">
        <title>Phylogenomic reconstructions and comparative analyses of Kickxellomycotina fungi.</title>
        <authorList>
            <person name="Reynolds N.K."/>
            <person name="Stajich J.E."/>
            <person name="Barry K."/>
            <person name="Grigoriev I.V."/>
            <person name="Crous P."/>
            <person name="Smith M.E."/>
        </authorList>
    </citation>
    <scope>NUCLEOTIDE SEQUENCE</scope>
    <source>
        <strain evidence="18">RSA 861</strain>
    </source>
</reference>
<dbReference type="Gene3D" id="1.10.150.390">
    <property type="match status" value="1"/>
</dbReference>
<dbReference type="Gene3D" id="1.10.274.100">
    <property type="entry name" value="RNA polymerase Rpb1, domain 3"/>
    <property type="match status" value="1"/>
</dbReference>
<dbReference type="InterPro" id="IPR007075">
    <property type="entry name" value="RNA_pol_Rpb1_6"/>
</dbReference>
<evidence type="ECO:0000256" key="3">
    <source>
        <dbReference type="ARBA" id="ARBA00022478"/>
    </source>
</evidence>
<keyword evidence="10" id="KW-0460">Magnesium</keyword>
<evidence type="ECO:0000256" key="10">
    <source>
        <dbReference type="ARBA" id="ARBA00022842"/>
    </source>
</evidence>
<evidence type="ECO:0000313" key="19">
    <source>
        <dbReference type="Proteomes" id="UP001150569"/>
    </source>
</evidence>
<dbReference type="OrthoDB" id="270392at2759"/>
<dbReference type="InterPro" id="IPR007073">
    <property type="entry name" value="RNA_pol_Rpb1_7"/>
</dbReference>
<dbReference type="EMBL" id="JANBPT010000180">
    <property type="protein sequence ID" value="KAJ1926245.1"/>
    <property type="molecule type" value="Genomic_DNA"/>
</dbReference>
<evidence type="ECO:0000256" key="13">
    <source>
        <dbReference type="ARBA" id="ARBA00023242"/>
    </source>
</evidence>
<dbReference type="SMART" id="SM00663">
    <property type="entry name" value="RPOLA_N"/>
    <property type="match status" value="1"/>
</dbReference>
<dbReference type="Gene3D" id="1.10.132.30">
    <property type="match status" value="1"/>
</dbReference>
<evidence type="ECO:0000256" key="8">
    <source>
        <dbReference type="ARBA" id="ARBA00022737"/>
    </source>
</evidence>
<dbReference type="Gene3D" id="4.10.860.120">
    <property type="entry name" value="RNA polymerase II, clamp domain"/>
    <property type="match status" value="2"/>
</dbReference>
<keyword evidence="8" id="KW-0677">Repeat</keyword>
<accession>A0A9W8A8N9</accession>
<evidence type="ECO:0000256" key="14">
    <source>
        <dbReference type="ARBA" id="ARBA00048552"/>
    </source>
</evidence>
<evidence type="ECO:0000256" key="9">
    <source>
        <dbReference type="ARBA" id="ARBA00022833"/>
    </source>
</evidence>
<feature type="compositionally biased region" description="Basic and acidic residues" evidence="16">
    <location>
        <begin position="1851"/>
        <end position="1863"/>
    </location>
</feature>
<dbReference type="EC" id="2.7.7.6" evidence="15"/>
<dbReference type="Pfam" id="PF04983">
    <property type="entry name" value="RNA_pol_Rpb1_3"/>
    <property type="match status" value="1"/>
</dbReference>
<dbReference type="Pfam" id="PF05000">
    <property type="entry name" value="RNA_pol_Rpb1_4"/>
    <property type="match status" value="1"/>
</dbReference>
<keyword evidence="6 15" id="KW-0548">Nucleotidyltransferase</keyword>
<dbReference type="CDD" id="cd02584">
    <property type="entry name" value="RNAP_II_Rpb1_C"/>
    <property type="match status" value="1"/>
</dbReference>
<dbReference type="GO" id="GO:0005665">
    <property type="term" value="C:RNA polymerase II, core complex"/>
    <property type="evidence" value="ECO:0007669"/>
    <property type="project" value="TreeGrafter"/>
</dbReference>
<dbReference type="InterPro" id="IPR044893">
    <property type="entry name" value="RNA_pol_Rpb1_clamp_domain"/>
</dbReference>
<dbReference type="FunFam" id="4.10.860.120:FF:000003">
    <property type="entry name" value="DNA-directed RNA polymerase subunit"/>
    <property type="match status" value="1"/>
</dbReference>
<dbReference type="InterPro" id="IPR006592">
    <property type="entry name" value="RNA_pol_N"/>
</dbReference>
<evidence type="ECO:0000256" key="4">
    <source>
        <dbReference type="ARBA" id="ARBA00022553"/>
    </source>
</evidence>
<dbReference type="Gene3D" id="3.30.1360.140">
    <property type="match status" value="1"/>
</dbReference>
<dbReference type="PROSITE" id="PS00115">
    <property type="entry name" value="RNA_POL_II_REPEAT"/>
    <property type="match status" value="17"/>
</dbReference>
<dbReference type="FunFam" id="1.10.274.100:FF:000001">
    <property type="entry name" value="DNA-directed RNA polymerase subunit"/>
    <property type="match status" value="1"/>
</dbReference>
<dbReference type="Gene3D" id="6.20.50.80">
    <property type="match status" value="1"/>
</dbReference>
<protein>
    <recommendedName>
        <fullName evidence="15">DNA-directed RNA polymerase subunit</fullName>
        <ecNumber evidence="15">2.7.7.6</ecNumber>
    </recommendedName>
</protein>
<dbReference type="GO" id="GO:0003899">
    <property type="term" value="F:DNA-directed RNA polymerase activity"/>
    <property type="evidence" value="ECO:0007669"/>
    <property type="project" value="UniProtKB-EC"/>
</dbReference>
<dbReference type="Proteomes" id="UP001150569">
    <property type="component" value="Unassembled WGS sequence"/>
</dbReference>
<dbReference type="Pfam" id="PF04992">
    <property type="entry name" value="RNA_pol_Rpb1_6"/>
    <property type="match status" value="1"/>
</dbReference>
<dbReference type="Pfam" id="PF04997">
    <property type="entry name" value="RNA_pol_Rpb1_1"/>
    <property type="match status" value="1"/>
</dbReference>
<dbReference type="Pfam" id="PF04998">
    <property type="entry name" value="RNA_pol_Rpb1_5"/>
    <property type="match status" value="1"/>
</dbReference>
<dbReference type="InterPro" id="IPR038120">
    <property type="entry name" value="Rpb1_funnel_sf"/>
</dbReference>
<evidence type="ECO:0000256" key="16">
    <source>
        <dbReference type="SAM" id="MobiDB-lite"/>
    </source>
</evidence>
<dbReference type="FunFam" id="3.30.1360.140:FF:000001">
    <property type="entry name" value="DNA-directed RNA polymerase subunit"/>
    <property type="match status" value="1"/>
</dbReference>
<dbReference type="InterPro" id="IPR042102">
    <property type="entry name" value="RNA_pol_Rpb1_3_sf"/>
</dbReference>
<evidence type="ECO:0000259" key="17">
    <source>
        <dbReference type="SMART" id="SM00663"/>
    </source>
</evidence>